<organism evidence="1 2">
    <name type="scientific">Nannocystis punicea</name>
    <dbReference type="NCBI Taxonomy" id="2995304"/>
    <lineage>
        <taxon>Bacteria</taxon>
        <taxon>Pseudomonadati</taxon>
        <taxon>Myxococcota</taxon>
        <taxon>Polyangia</taxon>
        <taxon>Nannocystales</taxon>
        <taxon>Nannocystaceae</taxon>
        <taxon>Nannocystis</taxon>
    </lineage>
</organism>
<reference evidence="1" key="1">
    <citation type="submission" date="2022-11" db="EMBL/GenBank/DDBJ databases">
        <title>Minimal conservation of predation-associated metabolite biosynthetic gene clusters underscores biosynthetic potential of Myxococcota including descriptions for ten novel species: Archangium lansinium sp. nov., Myxococcus landrumus sp. nov., Nannocystis bai.</title>
        <authorList>
            <person name="Ahearne A."/>
            <person name="Stevens C."/>
            <person name="Dowd S."/>
        </authorList>
    </citation>
    <scope>NUCLEOTIDE SEQUENCE</scope>
    <source>
        <strain evidence="1">Fl3</strain>
    </source>
</reference>
<dbReference type="Proteomes" id="UP001164459">
    <property type="component" value="Chromosome"/>
</dbReference>
<proteinExistence type="predicted"/>
<dbReference type="EMBL" id="CP114040">
    <property type="protein sequence ID" value="WAS92454.1"/>
    <property type="molecule type" value="Genomic_DNA"/>
</dbReference>
<sequence length="297" mass="33145">MYYFVHVLLHLIAATPAIPPSEEPTLVSVEVRFMGDRSTDGARMASFDEKRYAKWCRTGESDPAAQLTAGIAEGLEAELMVFRFLSHPMEQPAAKLVLSVEYYSTLVPAYIHASLDDGVQERSLGAPITIEPGHYKKICGPESAFITYTVMHAQVLLRELLLRIPLARVVVLSAKCWDMPADGVCKRPYLDTAVGFWREREEKIRRRFERTPPLLRVEWSAEMRGTSYIDFVNCIEPGSLPVFRGPVAGHTRSSDAPAGASPVPSKRVCASSWEVLIKSQELETPSGEGTLYLLRFE</sequence>
<evidence type="ECO:0000313" key="2">
    <source>
        <dbReference type="Proteomes" id="UP001164459"/>
    </source>
</evidence>
<protein>
    <submittedName>
        <fullName evidence="1">Uncharacterized protein</fullName>
    </submittedName>
</protein>
<dbReference type="RefSeq" id="WP_269034802.1">
    <property type="nucleotide sequence ID" value="NZ_CP114040.1"/>
</dbReference>
<evidence type="ECO:0000313" key="1">
    <source>
        <dbReference type="EMBL" id="WAS92454.1"/>
    </source>
</evidence>
<accession>A0ABY7H097</accession>
<name>A0ABY7H097_9BACT</name>
<keyword evidence="2" id="KW-1185">Reference proteome</keyword>
<gene>
    <name evidence="1" type="ORF">O0S08_40260</name>
</gene>